<organism evidence="5 6">
    <name type="scientific">Roseomonas acroporae</name>
    <dbReference type="NCBI Taxonomy" id="2937791"/>
    <lineage>
        <taxon>Bacteria</taxon>
        <taxon>Pseudomonadati</taxon>
        <taxon>Pseudomonadota</taxon>
        <taxon>Alphaproteobacteria</taxon>
        <taxon>Acetobacterales</taxon>
        <taxon>Roseomonadaceae</taxon>
        <taxon>Roseomonas</taxon>
    </lineage>
</organism>
<dbReference type="GO" id="GO:0003677">
    <property type="term" value="F:DNA binding"/>
    <property type="evidence" value="ECO:0007669"/>
    <property type="project" value="UniProtKB-KW"/>
</dbReference>
<proteinExistence type="predicted"/>
<evidence type="ECO:0000256" key="2">
    <source>
        <dbReference type="ARBA" id="ARBA00023125"/>
    </source>
</evidence>
<keyword evidence="3" id="KW-0804">Transcription</keyword>
<dbReference type="InterPro" id="IPR052067">
    <property type="entry name" value="Metal_resp_HTH_trans_reg"/>
</dbReference>
<comment type="caution">
    <text evidence="5">The sequence shown here is derived from an EMBL/GenBank/DDBJ whole genome shotgun (WGS) entry which is preliminary data.</text>
</comment>
<gene>
    <name evidence="5" type="ORF">M0638_25440</name>
</gene>
<dbReference type="InterPro" id="IPR036390">
    <property type="entry name" value="WH_DNA-bd_sf"/>
</dbReference>
<dbReference type="EMBL" id="JALPRX010000139">
    <property type="protein sequence ID" value="MCK8787713.1"/>
    <property type="molecule type" value="Genomic_DNA"/>
</dbReference>
<reference evidence="5" key="1">
    <citation type="submission" date="2022-04" db="EMBL/GenBank/DDBJ databases">
        <title>Roseomonas acroporae sp. nov., isolated from coral Acropora digitifera.</title>
        <authorList>
            <person name="Sun H."/>
        </authorList>
    </citation>
    <scope>NUCLEOTIDE SEQUENCE</scope>
    <source>
        <strain evidence="5">NAR14</strain>
    </source>
</reference>
<dbReference type="InterPro" id="IPR036388">
    <property type="entry name" value="WH-like_DNA-bd_sf"/>
</dbReference>
<dbReference type="PANTHER" id="PTHR35790">
    <property type="entry name" value="HTH-TYPE TRANSCRIPTIONAL REGULATOR PCHR"/>
    <property type="match status" value="1"/>
</dbReference>
<dbReference type="Pfam" id="PF12802">
    <property type="entry name" value="MarR_2"/>
    <property type="match status" value="1"/>
</dbReference>
<dbReference type="PRINTS" id="PR00598">
    <property type="entry name" value="HTHMARR"/>
</dbReference>
<evidence type="ECO:0000256" key="1">
    <source>
        <dbReference type="ARBA" id="ARBA00023015"/>
    </source>
</evidence>
<keyword evidence="6" id="KW-1185">Reference proteome</keyword>
<dbReference type="Proteomes" id="UP001139516">
    <property type="component" value="Unassembled WGS sequence"/>
</dbReference>
<evidence type="ECO:0000256" key="3">
    <source>
        <dbReference type="ARBA" id="ARBA00023163"/>
    </source>
</evidence>
<dbReference type="SUPFAM" id="SSF46785">
    <property type="entry name" value="Winged helix' DNA-binding domain"/>
    <property type="match status" value="1"/>
</dbReference>
<name>A0A9X1YCN4_9PROT</name>
<dbReference type="RefSeq" id="WP_248669763.1">
    <property type="nucleotide sequence ID" value="NZ_JALPRX010000139.1"/>
</dbReference>
<protein>
    <submittedName>
        <fullName evidence="5">MarR family winged helix-turn-helix transcriptional regulator</fullName>
    </submittedName>
</protein>
<evidence type="ECO:0000259" key="4">
    <source>
        <dbReference type="PROSITE" id="PS50995"/>
    </source>
</evidence>
<dbReference type="Gene3D" id="1.10.10.10">
    <property type="entry name" value="Winged helix-like DNA-binding domain superfamily/Winged helix DNA-binding domain"/>
    <property type="match status" value="1"/>
</dbReference>
<feature type="domain" description="HTH marR-type" evidence="4">
    <location>
        <begin position="26"/>
        <end position="159"/>
    </location>
</feature>
<evidence type="ECO:0000313" key="6">
    <source>
        <dbReference type="Proteomes" id="UP001139516"/>
    </source>
</evidence>
<dbReference type="SMART" id="SM00347">
    <property type="entry name" value="HTH_MARR"/>
    <property type="match status" value="1"/>
</dbReference>
<dbReference type="InterPro" id="IPR000835">
    <property type="entry name" value="HTH_MarR-typ"/>
</dbReference>
<sequence>MDALVLEATGGAQAAAASGSSVLDLDTYLPARLMILSNKLSRGASNLYRQHFGVGINEWRVLSYLAGESWIAASRICQMVGLDKAAVSRSLSFLDQRGLVDSRTPGGDARRRLYSLTASGRLLHDRAMVVALERERRLVSCLTLEEQATLLALLNRLHGNLGSVDRPYDVPPGPHTATGD</sequence>
<accession>A0A9X1YCN4</accession>
<evidence type="ECO:0000313" key="5">
    <source>
        <dbReference type="EMBL" id="MCK8787713.1"/>
    </source>
</evidence>
<dbReference type="PROSITE" id="PS50995">
    <property type="entry name" value="HTH_MARR_2"/>
    <property type="match status" value="1"/>
</dbReference>
<keyword evidence="2" id="KW-0238">DNA-binding</keyword>
<keyword evidence="1" id="KW-0805">Transcription regulation</keyword>
<dbReference type="GO" id="GO:0003700">
    <property type="term" value="F:DNA-binding transcription factor activity"/>
    <property type="evidence" value="ECO:0007669"/>
    <property type="project" value="InterPro"/>
</dbReference>
<dbReference type="PANTHER" id="PTHR35790:SF4">
    <property type="entry name" value="HTH-TYPE TRANSCRIPTIONAL REGULATOR PCHR"/>
    <property type="match status" value="1"/>
</dbReference>
<dbReference type="AlphaFoldDB" id="A0A9X1YCN4"/>